<dbReference type="eggNOG" id="COG4944">
    <property type="taxonomic scope" value="Bacteria"/>
</dbReference>
<evidence type="ECO:0000256" key="1">
    <source>
        <dbReference type="SAM" id="Phobius"/>
    </source>
</evidence>
<feature type="transmembrane region" description="Helical" evidence="1">
    <location>
        <begin position="58"/>
        <end position="76"/>
    </location>
</feature>
<evidence type="ECO:0000313" key="2">
    <source>
        <dbReference type="EMBL" id="GAK73262.1"/>
    </source>
</evidence>
<protein>
    <recommendedName>
        <fullName evidence="4">DUF1109 family protein</fullName>
    </recommendedName>
</protein>
<keyword evidence="1" id="KW-0812">Transmembrane</keyword>
<evidence type="ECO:0000313" key="3">
    <source>
        <dbReference type="Proteomes" id="UP000028701"/>
    </source>
</evidence>
<sequence>MDGLARDLQPVRKGALGRLLAFALLPGLVLSAAFILLGHGPRPDLSTAMSLPAFWAKSAYPLSLAIIGVIALVKVARPGGRPVGSGFPVLIIYALLFALGITQLNATSSPEEQRRLIMGISYWFCPLIILASGAPLMVATFWFLRRSAPTHPRLAGFIAGITAGSIGAWVYSWGCIENGLTFVALWYTLGIVLCGLVGGILGRSLLRW</sequence>
<dbReference type="EMBL" id="BBJU01000034">
    <property type="protein sequence ID" value="GAK73262.1"/>
    <property type="molecule type" value="Genomic_DNA"/>
</dbReference>
<accession>A0A081D2W6</accession>
<feature type="transmembrane region" description="Helical" evidence="1">
    <location>
        <begin position="154"/>
        <end position="172"/>
    </location>
</feature>
<dbReference type="Proteomes" id="UP000028701">
    <property type="component" value="Unassembled WGS sequence"/>
</dbReference>
<comment type="caution">
    <text evidence="2">The sequence shown here is derived from an EMBL/GenBank/DDBJ whole genome shotgun (WGS) entry which is preliminary data.</text>
</comment>
<keyword evidence="1" id="KW-1133">Transmembrane helix</keyword>
<feature type="transmembrane region" description="Helical" evidence="1">
    <location>
        <begin position="184"/>
        <end position="206"/>
    </location>
</feature>
<organism evidence="2 3">
    <name type="scientific">Agrobacterium rubi TR3 = NBRC 13261</name>
    <dbReference type="NCBI Taxonomy" id="1368415"/>
    <lineage>
        <taxon>Bacteria</taxon>
        <taxon>Pseudomonadati</taxon>
        <taxon>Pseudomonadota</taxon>
        <taxon>Alphaproteobacteria</taxon>
        <taxon>Hyphomicrobiales</taxon>
        <taxon>Rhizobiaceae</taxon>
        <taxon>Rhizobium/Agrobacterium group</taxon>
        <taxon>Agrobacterium</taxon>
    </lineage>
</organism>
<dbReference type="AlphaFoldDB" id="A0A081D2W6"/>
<feature type="transmembrane region" description="Helical" evidence="1">
    <location>
        <begin position="20"/>
        <end position="38"/>
    </location>
</feature>
<dbReference type="Pfam" id="PF06532">
    <property type="entry name" value="NrsF"/>
    <property type="match status" value="1"/>
</dbReference>
<name>A0A081D2W6_9HYPH</name>
<dbReference type="InterPro" id="IPR009495">
    <property type="entry name" value="NrsF"/>
</dbReference>
<gene>
    <name evidence="2" type="ORF">RRU01S_34_00180</name>
</gene>
<evidence type="ECO:0008006" key="4">
    <source>
        <dbReference type="Google" id="ProtNLM"/>
    </source>
</evidence>
<keyword evidence="1" id="KW-0472">Membrane</keyword>
<feature type="transmembrane region" description="Helical" evidence="1">
    <location>
        <begin position="121"/>
        <end position="142"/>
    </location>
</feature>
<proteinExistence type="predicted"/>
<reference evidence="2 3" key="1">
    <citation type="submission" date="2014-08" db="EMBL/GenBank/DDBJ databases">
        <title>Whole genome shotgun sequence of Rhizobium rubi NBRC 13261.</title>
        <authorList>
            <person name="Katano-Makiyama Y."/>
            <person name="Hosoyama A."/>
            <person name="Hashimoto M."/>
            <person name="Hosoyama Y."/>
            <person name="Noguchi M."/>
            <person name="Tsuchikane K."/>
            <person name="Uohara A."/>
            <person name="Ohji S."/>
            <person name="Ichikawa N."/>
            <person name="Kimura A."/>
            <person name="Yamazoe A."/>
            <person name="Fujita N."/>
        </authorList>
    </citation>
    <scope>NUCLEOTIDE SEQUENCE [LARGE SCALE GENOMIC DNA]</scope>
    <source>
        <strain evidence="2 3">NBRC 13261</strain>
    </source>
</reference>
<feature type="transmembrane region" description="Helical" evidence="1">
    <location>
        <begin position="83"/>
        <end position="101"/>
    </location>
</feature>